<organism evidence="2 3">
    <name type="scientific">Dendrothele bispora (strain CBS 962.96)</name>
    <dbReference type="NCBI Taxonomy" id="1314807"/>
    <lineage>
        <taxon>Eukaryota</taxon>
        <taxon>Fungi</taxon>
        <taxon>Dikarya</taxon>
        <taxon>Basidiomycota</taxon>
        <taxon>Agaricomycotina</taxon>
        <taxon>Agaricomycetes</taxon>
        <taxon>Agaricomycetidae</taxon>
        <taxon>Agaricales</taxon>
        <taxon>Agaricales incertae sedis</taxon>
        <taxon>Dendrothele</taxon>
    </lineage>
</organism>
<protein>
    <recommendedName>
        <fullName evidence="4">BRCT domain-containing protein</fullName>
    </recommendedName>
</protein>
<dbReference type="OrthoDB" id="427711at2759"/>
<evidence type="ECO:0000313" key="3">
    <source>
        <dbReference type="Proteomes" id="UP000297245"/>
    </source>
</evidence>
<accession>A0A4V4HIY8</accession>
<gene>
    <name evidence="2" type="ORF">K435DRAFT_771909</name>
</gene>
<proteinExistence type="predicted"/>
<sequence>MERYFSATKPRAIRDESKPSKSTGAISSTRYRPYNKARGEDERKKKKPSLLDLLPDDEQTPSRSTLNKLLLNTLTHEANPITHSDIGQRSDHVVSMASGHQVSEGGSRNQQQYFEHRNEKLAQQQEGPSAEVPQVMRNVKVYIDGFLSNTTDIEMKRVVSRAGGQVLFVSFFYSISDGF</sequence>
<keyword evidence="3" id="KW-1185">Reference proteome</keyword>
<evidence type="ECO:0008006" key="4">
    <source>
        <dbReference type="Google" id="ProtNLM"/>
    </source>
</evidence>
<feature type="region of interest" description="Disordered" evidence="1">
    <location>
        <begin position="1"/>
        <end position="62"/>
    </location>
</feature>
<evidence type="ECO:0000256" key="1">
    <source>
        <dbReference type="SAM" id="MobiDB-lite"/>
    </source>
</evidence>
<feature type="compositionally biased region" description="Polar residues" evidence="1">
    <location>
        <begin position="20"/>
        <end position="30"/>
    </location>
</feature>
<name>A0A4V4HIY8_DENBC</name>
<dbReference type="EMBL" id="ML179035">
    <property type="protein sequence ID" value="THV08396.1"/>
    <property type="molecule type" value="Genomic_DNA"/>
</dbReference>
<dbReference type="AlphaFoldDB" id="A0A4V4HIY8"/>
<reference evidence="2 3" key="1">
    <citation type="journal article" date="2019" name="Nat. Ecol. Evol.">
        <title>Megaphylogeny resolves global patterns of mushroom evolution.</title>
        <authorList>
            <person name="Varga T."/>
            <person name="Krizsan K."/>
            <person name="Foldi C."/>
            <person name="Dima B."/>
            <person name="Sanchez-Garcia M."/>
            <person name="Sanchez-Ramirez S."/>
            <person name="Szollosi G.J."/>
            <person name="Szarkandi J.G."/>
            <person name="Papp V."/>
            <person name="Albert L."/>
            <person name="Andreopoulos W."/>
            <person name="Angelini C."/>
            <person name="Antonin V."/>
            <person name="Barry K.W."/>
            <person name="Bougher N.L."/>
            <person name="Buchanan P."/>
            <person name="Buyck B."/>
            <person name="Bense V."/>
            <person name="Catcheside P."/>
            <person name="Chovatia M."/>
            <person name="Cooper J."/>
            <person name="Damon W."/>
            <person name="Desjardin D."/>
            <person name="Finy P."/>
            <person name="Geml J."/>
            <person name="Haridas S."/>
            <person name="Hughes K."/>
            <person name="Justo A."/>
            <person name="Karasinski D."/>
            <person name="Kautmanova I."/>
            <person name="Kiss B."/>
            <person name="Kocsube S."/>
            <person name="Kotiranta H."/>
            <person name="LaButti K.M."/>
            <person name="Lechner B.E."/>
            <person name="Liimatainen K."/>
            <person name="Lipzen A."/>
            <person name="Lukacs Z."/>
            <person name="Mihaltcheva S."/>
            <person name="Morgado L.N."/>
            <person name="Niskanen T."/>
            <person name="Noordeloos M.E."/>
            <person name="Ohm R.A."/>
            <person name="Ortiz-Santana B."/>
            <person name="Ovrebo C."/>
            <person name="Racz N."/>
            <person name="Riley R."/>
            <person name="Savchenko A."/>
            <person name="Shiryaev A."/>
            <person name="Soop K."/>
            <person name="Spirin V."/>
            <person name="Szebenyi C."/>
            <person name="Tomsovsky M."/>
            <person name="Tulloss R.E."/>
            <person name="Uehling J."/>
            <person name="Grigoriev I.V."/>
            <person name="Vagvolgyi C."/>
            <person name="Papp T."/>
            <person name="Martin F.M."/>
            <person name="Miettinen O."/>
            <person name="Hibbett D.S."/>
            <person name="Nagy L.G."/>
        </authorList>
    </citation>
    <scope>NUCLEOTIDE SEQUENCE [LARGE SCALE GENOMIC DNA]</scope>
    <source>
        <strain evidence="2 3">CBS 962.96</strain>
    </source>
</reference>
<evidence type="ECO:0000313" key="2">
    <source>
        <dbReference type="EMBL" id="THV08396.1"/>
    </source>
</evidence>
<dbReference type="Proteomes" id="UP000297245">
    <property type="component" value="Unassembled WGS sequence"/>
</dbReference>